<proteinExistence type="predicted"/>
<keyword evidence="1" id="KW-0472">Membrane</keyword>
<dbReference type="OrthoDB" id="161024at2"/>
<sequence>MDLKYKKTLRKIIVFASIAFLISVVGSYFWAKSNSEVIGSILGKTINGIMNNLDTSSFKNFGVSLFLNNIRAVAVMTVMGFIPFLFIPIFSLILNGMIIGMLPVLIQRDFLRSMVFGILPHGIFEIPALVLGASLGTMLCITLIKKIFRRDAVEIKVLLKYILTTYLKKIIPLLIIAAVVEAYITPLILMKVNF</sequence>
<keyword evidence="1" id="KW-0812">Transmembrane</keyword>
<organism evidence="2 3">
    <name type="scientific">Anaerosphaera multitolerans</name>
    <dbReference type="NCBI Taxonomy" id="2487351"/>
    <lineage>
        <taxon>Bacteria</taxon>
        <taxon>Bacillati</taxon>
        <taxon>Bacillota</taxon>
        <taxon>Tissierellia</taxon>
        <taxon>Tissierellales</taxon>
        <taxon>Peptoniphilaceae</taxon>
        <taxon>Anaerosphaera</taxon>
    </lineage>
</organism>
<dbReference type="RefSeq" id="WP_127724636.1">
    <property type="nucleotide sequence ID" value="NZ_RLIH01000008.1"/>
</dbReference>
<feature type="transmembrane region" description="Helical" evidence="1">
    <location>
        <begin position="12"/>
        <end position="31"/>
    </location>
</feature>
<feature type="transmembrane region" description="Helical" evidence="1">
    <location>
        <begin position="73"/>
        <end position="106"/>
    </location>
</feature>
<dbReference type="Proteomes" id="UP000288812">
    <property type="component" value="Unassembled WGS sequence"/>
</dbReference>
<dbReference type="PANTHER" id="PTHR35337">
    <property type="entry name" value="SLR1478 PROTEIN"/>
    <property type="match status" value="1"/>
</dbReference>
<gene>
    <name evidence="2" type="ORF">EF514_06595</name>
</gene>
<reference evidence="2 3" key="1">
    <citation type="submission" date="2018-11" db="EMBL/GenBank/DDBJ databases">
        <title>Genome sequencing and assembly of Anaerosphaera sp. nov., GS7-6-2.</title>
        <authorList>
            <person name="Rettenmaier R."/>
            <person name="Liebl W."/>
            <person name="Zverlov V."/>
        </authorList>
    </citation>
    <scope>NUCLEOTIDE SEQUENCE [LARGE SCALE GENOMIC DNA]</scope>
    <source>
        <strain evidence="2 3">GS7-6-2</strain>
    </source>
</reference>
<evidence type="ECO:0000313" key="2">
    <source>
        <dbReference type="EMBL" id="RVU54589.1"/>
    </source>
</evidence>
<evidence type="ECO:0000256" key="1">
    <source>
        <dbReference type="SAM" id="Phobius"/>
    </source>
</evidence>
<dbReference type="Pfam" id="PF01944">
    <property type="entry name" value="SpoIIM"/>
    <property type="match status" value="1"/>
</dbReference>
<feature type="transmembrane region" description="Helical" evidence="1">
    <location>
        <begin position="169"/>
        <end position="189"/>
    </location>
</feature>
<accession>A0A437S6F8</accession>
<evidence type="ECO:0000313" key="3">
    <source>
        <dbReference type="Proteomes" id="UP000288812"/>
    </source>
</evidence>
<comment type="caution">
    <text evidence="2">The sequence shown here is derived from an EMBL/GenBank/DDBJ whole genome shotgun (WGS) entry which is preliminary data.</text>
</comment>
<keyword evidence="3" id="KW-1185">Reference proteome</keyword>
<protein>
    <submittedName>
        <fullName evidence="2">Stage II sporulation protein M</fullName>
    </submittedName>
</protein>
<dbReference type="PANTHER" id="PTHR35337:SF1">
    <property type="entry name" value="SLR1478 PROTEIN"/>
    <property type="match status" value="1"/>
</dbReference>
<feature type="transmembrane region" description="Helical" evidence="1">
    <location>
        <begin position="126"/>
        <end position="148"/>
    </location>
</feature>
<keyword evidence="1" id="KW-1133">Transmembrane helix</keyword>
<dbReference type="EMBL" id="RLIH01000008">
    <property type="protein sequence ID" value="RVU54589.1"/>
    <property type="molecule type" value="Genomic_DNA"/>
</dbReference>
<dbReference type="AlphaFoldDB" id="A0A437S6F8"/>
<name>A0A437S6F8_9FIRM</name>
<dbReference type="InterPro" id="IPR002798">
    <property type="entry name" value="SpoIIM-like"/>
</dbReference>